<dbReference type="Gene3D" id="3.40.50.1000">
    <property type="entry name" value="HAD superfamily/HAD-like"/>
    <property type="match status" value="1"/>
</dbReference>
<dbReference type="InterPro" id="IPR006439">
    <property type="entry name" value="HAD-SF_hydro_IA"/>
</dbReference>
<dbReference type="EMBL" id="KN716648">
    <property type="protein sequence ID" value="KJH42589.1"/>
    <property type="molecule type" value="Genomic_DNA"/>
</dbReference>
<evidence type="ECO:0000256" key="6">
    <source>
        <dbReference type="ARBA" id="ARBA00052504"/>
    </source>
</evidence>
<dbReference type="InterPro" id="IPR041492">
    <property type="entry name" value="HAD_2"/>
</dbReference>
<dbReference type="OrthoDB" id="40579at2759"/>
<keyword evidence="4 9" id="KW-0378">Hydrolase</keyword>
<dbReference type="AlphaFoldDB" id="A0A0D8XFR9"/>
<dbReference type="FunFam" id="1.10.150.240:FF:000001">
    <property type="entry name" value="Haloacid dehalogenase-like hydrolase domain"/>
    <property type="match status" value="1"/>
</dbReference>
<organism evidence="9 10">
    <name type="scientific">Dictyocaulus viviparus</name>
    <name type="common">Bovine lungworm</name>
    <dbReference type="NCBI Taxonomy" id="29172"/>
    <lineage>
        <taxon>Eukaryota</taxon>
        <taxon>Metazoa</taxon>
        <taxon>Ecdysozoa</taxon>
        <taxon>Nematoda</taxon>
        <taxon>Chromadorea</taxon>
        <taxon>Rhabditida</taxon>
        <taxon>Rhabditina</taxon>
        <taxon>Rhabditomorpha</taxon>
        <taxon>Strongyloidea</taxon>
        <taxon>Metastrongylidae</taxon>
        <taxon>Dictyocaulus</taxon>
    </lineage>
</organism>
<dbReference type="SUPFAM" id="SSF56784">
    <property type="entry name" value="HAD-like"/>
    <property type="match status" value="1"/>
</dbReference>
<name>A0A0D8XFR9_DICVI</name>
<dbReference type="PANTHER" id="PTHR18901">
    <property type="entry name" value="2-DEOXYGLUCOSE-6-PHOSPHATE PHOSPHATASE 2"/>
    <property type="match status" value="1"/>
</dbReference>
<gene>
    <name evidence="9" type="ORF">DICVIV_11410</name>
</gene>
<evidence type="ECO:0000256" key="1">
    <source>
        <dbReference type="ARBA" id="ARBA00001946"/>
    </source>
</evidence>
<reference evidence="9 10" key="1">
    <citation type="submission" date="2013-11" db="EMBL/GenBank/DDBJ databases">
        <title>Draft genome of the bovine lungworm Dictyocaulus viviparus.</title>
        <authorList>
            <person name="Mitreva M."/>
        </authorList>
    </citation>
    <scope>NUCLEOTIDE SEQUENCE [LARGE SCALE GENOMIC DNA]</scope>
    <source>
        <strain evidence="9 10">HannoverDv2000</strain>
    </source>
</reference>
<dbReference type="STRING" id="29172.A0A0D8XFR9"/>
<evidence type="ECO:0000256" key="7">
    <source>
        <dbReference type="ARBA" id="ARBA00066578"/>
    </source>
</evidence>
<dbReference type="EC" id="3.1.3.96" evidence="7"/>
<evidence type="ECO:0000256" key="5">
    <source>
        <dbReference type="ARBA" id="ARBA00022842"/>
    </source>
</evidence>
<dbReference type="NCBIfam" id="TIGR01509">
    <property type="entry name" value="HAD-SF-IA-v3"/>
    <property type="match status" value="1"/>
</dbReference>
<dbReference type="FunFam" id="3.40.50.1000:FF:000055">
    <property type="entry name" value="Haloacid dehalogenase-like hydrolase family protein"/>
    <property type="match status" value="1"/>
</dbReference>
<evidence type="ECO:0000313" key="10">
    <source>
        <dbReference type="Proteomes" id="UP000053766"/>
    </source>
</evidence>
<dbReference type="InterPro" id="IPR023214">
    <property type="entry name" value="HAD_sf"/>
</dbReference>
<dbReference type="Pfam" id="PF13419">
    <property type="entry name" value="HAD_2"/>
    <property type="match status" value="1"/>
</dbReference>
<evidence type="ECO:0000256" key="3">
    <source>
        <dbReference type="ARBA" id="ARBA00022723"/>
    </source>
</evidence>
<dbReference type="Gene3D" id="1.10.150.240">
    <property type="entry name" value="Putative phosphatase, domain 2"/>
    <property type="match status" value="1"/>
</dbReference>
<evidence type="ECO:0000256" key="8">
    <source>
        <dbReference type="ARBA" id="ARBA00083904"/>
    </source>
</evidence>
<dbReference type="InterPro" id="IPR036412">
    <property type="entry name" value="HAD-like_sf"/>
</dbReference>
<keyword evidence="5" id="KW-0460">Magnesium</keyword>
<evidence type="ECO:0000313" key="9">
    <source>
        <dbReference type="EMBL" id="KJH42589.1"/>
    </source>
</evidence>
<dbReference type="SFLD" id="SFLDG01129">
    <property type="entry name" value="C1.5:_HAD__Beta-PGM__Phosphata"/>
    <property type="match status" value="1"/>
</dbReference>
<dbReference type="SFLD" id="SFLDS00003">
    <property type="entry name" value="Haloacid_Dehalogenase"/>
    <property type="match status" value="1"/>
</dbReference>
<comment type="similarity">
    <text evidence="2">Belongs to the HAD-like hydrolase superfamily. CbbY/CbbZ/Gph/YieH family.</text>
</comment>
<comment type="catalytic activity">
    <reaction evidence="6">
        <text>psi-UMP + H2O = pseudouridine + phosphate</text>
        <dbReference type="Rhea" id="RHEA:10944"/>
        <dbReference type="ChEBI" id="CHEBI:15377"/>
        <dbReference type="ChEBI" id="CHEBI:17802"/>
        <dbReference type="ChEBI" id="CHEBI:43474"/>
        <dbReference type="ChEBI" id="CHEBI:58380"/>
        <dbReference type="EC" id="3.1.3.96"/>
    </reaction>
</comment>
<proteinExistence type="inferred from homology"/>
<protein>
    <recommendedName>
        <fullName evidence="7">pseudouridine 5'-phosphatase</fullName>
        <ecNumber evidence="7">3.1.3.96</ecNumber>
    </recommendedName>
    <alternativeName>
        <fullName evidence="8">Pseudouridine-5'-monophosphatase</fullName>
    </alternativeName>
</protein>
<dbReference type="PANTHER" id="PTHR18901:SF38">
    <property type="entry name" value="PSEUDOURIDINE-5'-PHOSPHATASE"/>
    <property type="match status" value="1"/>
</dbReference>
<dbReference type="InterPro" id="IPR023198">
    <property type="entry name" value="PGP-like_dom2"/>
</dbReference>
<dbReference type="GO" id="GO:1990738">
    <property type="term" value="F:pseudouridine 5'-phosphatase activity"/>
    <property type="evidence" value="ECO:0007669"/>
    <property type="project" value="UniProtKB-EC"/>
</dbReference>
<keyword evidence="10" id="KW-1185">Reference proteome</keyword>
<keyword evidence="3" id="KW-0479">Metal-binding</keyword>
<reference evidence="10" key="2">
    <citation type="journal article" date="2016" name="Sci. Rep.">
        <title>Dictyocaulus viviparus genome, variome and transcriptome elucidate lungworm biology and support future intervention.</title>
        <authorList>
            <person name="McNulty S.N."/>
            <person name="Strube C."/>
            <person name="Rosa B.A."/>
            <person name="Martin J.C."/>
            <person name="Tyagi R."/>
            <person name="Choi Y.J."/>
            <person name="Wang Q."/>
            <person name="Hallsworth Pepin K."/>
            <person name="Zhang X."/>
            <person name="Ozersky P."/>
            <person name="Wilson R.K."/>
            <person name="Sternberg P.W."/>
            <person name="Gasser R.B."/>
            <person name="Mitreva M."/>
        </authorList>
    </citation>
    <scope>NUCLEOTIDE SEQUENCE [LARGE SCALE GENOMIC DNA]</scope>
    <source>
        <strain evidence="10">HannoverDv2000</strain>
    </source>
</reference>
<dbReference type="Proteomes" id="UP000053766">
    <property type="component" value="Unassembled WGS sequence"/>
</dbReference>
<dbReference type="GO" id="GO:0046872">
    <property type="term" value="F:metal ion binding"/>
    <property type="evidence" value="ECO:0007669"/>
    <property type="project" value="UniProtKB-KW"/>
</dbReference>
<evidence type="ECO:0000256" key="4">
    <source>
        <dbReference type="ARBA" id="ARBA00022801"/>
    </source>
</evidence>
<comment type="cofactor">
    <cofactor evidence="1">
        <name>Mg(2+)</name>
        <dbReference type="ChEBI" id="CHEBI:18420"/>
    </cofactor>
</comment>
<accession>A0A0D8XFR9</accession>
<sequence length="233" mass="26522">MVAFNHVISHVIFDFDGLLVDTEPSYTLANQVMLNRFGREFTMDIKAKMMGRKNMEAIAWLLNEVSIADQITPEEYAIDYEAMLEEMFQKCTDLPGAERLVRHLAKNEIPMAICTGSCSRTFALKAMNHRQWIDLIPLQVYSGDDENIKRGKPYPDAFLETMRRFPIPPVDPSHVLVFEDAPNGVRAALAAGMKCVMVPDKMFRNDAETLRANKVLDNLEEFKPEEFGLPAFD</sequence>
<evidence type="ECO:0000256" key="2">
    <source>
        <dbReference type="ARBA" id="ARBA00006171"/>
    </source>
</evidence>